<evidence type="ECO:0000256" key="7">
    <source>
        <dbReference type="ARBA" id="ARBA00022801"/>
    </source>
</evidence>
<evidence type="ECO:0000256" key="1">
    <source>
        <dbReference type="ARBA" id="ARBA00001913"/>
    </source>
</evidence>
<evidence type="ECO:0000256" key="5">
    <source>
        <dbReference type="ARBA" id="ARBA00022692"/>
    </source>
</evidence>
<keyword evidence="9" id="KW-0442">Lipid degradation</keyword>
<keyword evidence="17" id="KW-1185">Reference proteome</keyword>
<dbReference type="RefSeq" id="XP_067754887.1">
    <property type="nucleotide sequence ID" value="XM_067898730.1"/>
</dbReference>
<dbReference type="GO" id="GO:0046872">
    <property type="term" value="F:metal ion binding"/>
    <property type="evidence" value="ECO:0007669"/>
    <property type="project" value="UniProtKB-KW"/>
</dbReference>
<evidence type="ECO:0000259" key="15">
    <source>
        <dbReference type="Pfam" id="PF01764"/>
    </source>
</evidence>
<keyword evidence="3" id="KW-1003">Cell membrane</keyword>
<keyword evidence="8" id="KW-0106">Calcium</keyword>
<dbReference type="GO" id="GO:0016042">
    <property type="term" value="P:lipid catabolic process"/>
    <property type="evidence" value="ECO:0007669"/>
    <property type="project" value="UniProtKB-KW"/>
</dbReference>
<proteinExistence type="predicted"/>
<dbReference type="EMBL" id="JAFJZO010000032">
    <property type="protein sequence ID" value="KAG5496404.1"/>
    <property type="molecule type" value="Genomic_DNA"/>
</dbReference>
<organism evidence="16 17">
    <name type="scientific">Porcisia hertigi</name>
    <dbReference type="NCBI Taxonomy" id="2761500"/>
    <lineage>
        <taxon>Eukaryota</taxon>
        <taxon>Discoba</taxon>
        <taxon>Euglenozoa</taxon>
        <taxon>Kinetoplastea</taxon>
        <taxon>Metakinetoplastina</taxon>
        <taxon>Trypanosomatida</taxon>
        <taxon>Trypanosomatidae</taxon>
        <taxon>Leishmaniinae</taxon>
        <taxon>Porcisia</taxon>
    </lineage>
</organism>
<evidence type="ECO:0000256" key="9">
    <source>
        <dbReference type="ARBA" id="ARBA00022963"/>
    </source>
</evidence>
<evidence type="ECO:0000256" key="13">
    <source>
        <dbReference type="ARBA" id="ARBA00024531"/>
    </source>
</evidence>
<dbReference type="Proteomes" id="UP000674318">
    <property type="component" value="Chromosome 32"/>
</dbReference>
<keyword evidence="12" id="KW-0472">Membrane</keyword>
<evidence type="ECO:0000256" key="3">
    <source>
        <dbReference type="ARBA" id="ARBA00022475"/>
    </source>
</evidence>
<dbReference type="PANTHER" id="PTHR45792">
    <property type="entry name" value="DIACYLGLYCEROL LIPASE HOMOLOG-RELATED"/>
    <property type="match status" value="1"/>
</dbReference>
<keyword evidence="4" id="KW-0597">Phosphoprotein</keyword>
<feature type="domain" description="Fungal lipase-type" evidence="15">
    <location>
        <begin position="457"/>
        <end position="554"/>
    </location>
</feature>
<keyword evidence="10" id="KW-1133">Transmembrane helix</keyword>
<keyword evidence="7" id="KW-0378">Hydrolase</keyword>
<dbReference type="InterPro" id="IPR029058">
    <property type="entry name" value="AB_hydrolase_fold"/>
</dbReference>
<dbReference type="GeneID" id="94288807"/>
<dbReference type="GO" id="GO:0016298">
    <property type="term" value="F:lipase activity"/>
    <property type="evidence" value="ECO:0007669"/>
    <property type="project" value="TreeGrafter"/>
</dbReference>
<reference evidence="16 17" key="1">
    <citation type="submission" date="2021-02" db="EMBL/GenBank/DDBJ databases">
        <title>Porcisia hertigi Genome sequencing and assembly.</title>
        <authorList>
            <person name="Almutairi H."/>
            <person name="Gatherer D."/>
        </authorList>
    </citation>
    <scope>NUCLEOTIDE SEQUENCE [LARGE SCALE GENOMIC DNA]</scope>
    <source>
        <strain evidence="16 17">C119</strain>
    </source>
</reference>
<evidence type="ECO:0000313" key="16">
    <source>
        <dbReference type="EMBL" id="KAG5496404.1"/>
    </source>
</evidence>
<protein>
    <recommendedName>
        <fullName evidence="14">sn-1-specific diacylglycerol lipase</fullName>
        <ecNumber evidence="14">3.1.1.116</ecNumber>
    </recommendedName>
</protein>
<keyword evidence="6" id="KW-0479">Metal-binding</keyword>
<evidence type="ECO:0000256" key="2">
    <source>
        <dbReference type="ARBA" id="ARBA00004651"/>
    </source>
</evidence>
<dbReference type="SUPFAM" id="SSF53474">
    <property type="entry name" value="alpha/beta-Hydrolases"/>
    <property type="match status" value="1"/>
</dbReference>
<evidence type="ECO:0000256" key="4">
    <source>
        <dbReference type="ARBA" id="ARBA00022553"/>
    </source>
</evidence>
<dbReference type="GO" id="GO:0005886">
    <property type="term" value="C:plasma membrane"/>
    <property type="evidence" value="ECO:0007669"/>
    <property type="project" value="UniProtKB-SubCell"/>
</dbReference>
<evidence type="ECO:0000256" key="8">
    <source>
        <dbReference type="ARBA" id="ARBA00022837"/>
    </source>
</evidence>
<evidence type="ECO:0000256" key="6">
    <source>
        <dbReference type="ARBA" id="ARBA00022723"/>
    </source>
</evidence>
<evidence type="ECO:0000256" key="11">
    <source>
        <dbReference type="ARBA" id="ARBA00023098"/>
    </source>
</evidence>
<dbReference type="InterPro" id="IPR002921">
    <property type="entry name" value="Fungal_lipase-type"/>
</dbReference>
<evidence type="ECO:0000256" key="12">
    <source>
        <dbReference type="ARBA" id="ARBA00023136"/>
    </source>
</evidence>
<evidence type="ECO:0000313" key="17">
    <source>
        <dbReference type="Proteomes" id="UP000674318"/>
    </source>
</evidence>
<dbReference type="Gene3D" id="3.40.50.1820">
    <property type="entry name" value="alpha/beta hydrolase"/>
    <property type="match status" value="1"/>
</dbReference>
<accession>A0A836HRQ3</accession>
<comment type="catalytic activity">
    <reaction evidence="13">
        <text>a 1,2-diacyl-sn-glycerol + H2O = a 2-acylglycerol + a fatty acid + H(+)</text>
        <dbReference type="Rhea" id="RHEA:33275"/>
        <dbReference type="ChEBI" id="CHEBI:15377"/>
        <dbReference type="ChEBI" id="CHEBI:15378"/>
        <dbReference type="ChEBI" id="CHEBI:17389"/>
        <dbReference type="ChEBI" id="CHEBI:17815"/>
        <dbReference type="ChEBI" id="CHEBI:28868"/>
        <dbReference type="EC" id="3.1.1.116"/>
    </reaction>
    <physiologicalReaction direction="left-to-right" evidence="13">
        <dbReference type="Rhea" id="RHEA:33276"/>
    </physiologicalReaction>
</comment>
<keyword evidence="11" id="KW-0443">Lipid metabolism</keyword>
<keyword evidence="5" id="KW-0812">Transmembrane</keyword>
<evidence type="ECO:0000256" key="10">
    <source>
        <dbReference type="ARBA" id="ARBA00022989"/>
    </source>
</evidence>
<evidence type="ECO:0000256" key="14">
    <source>
        <dbReference type="ARBA" id="ARBA00026104"/>
    </source>
</evidence>
<dbReference type="Pfam" id="PF01764">
    <property type="entry name" value="Lipase_3"/>
    <property type="match status" value="1"/>
</dbReference>
<dbReference type="AlphaFoldDB" id="A0A836HRQ3"/>
<sequence>MLRHLRMAPPTKKLPRLEGKLFCMVQEWCRPLYRYRIPHTPSPRDRVCTCTYPLYTLRSSQRSPYDEPTVYTSRPEAIDEISLVAPSVGDVPTLPLAPSGRPSPLYPPAVATAPRSTAASSFLSSFGGLPSLRARWAVRRRSARCAATSPPTTPAAPSPHPPETCYRCEICDGLQDRAKVSNCTTASSSSSVSGDFAAATVVAPPAAWSEENEVEETTDVAPVSLDTSTDERYGYPISTDIANTAMEDADVAELRRMDPFHVEVVGGPSWSALTKQIAREVQAQLTRCGLRKRDVSQYAAKVALNSELSRQSYKLWVRQESCRKRERHSQLTTPASAPDVPLSTSQLPVTPSDQVIIKGKLDTLDTASYLARYAIAAYGLPFELNYFSSLCELAKLMAEPHRRYVCANSEEQIESMRRMLQGEEPDALLECVASRYSLRVGQPCWALFLDHAANRVVLTFRGSLTPADIVVDVTEGYANVVLERLAADAAAATTSRDMSQRLCTAIPLGFYESVVEAGTQLLPVLRAVHHQYSNYQLCITGHSLGGIQASLFHLLYCGPWRATLHSSTTLLRRTKSLTCPSSLASAPSSLSAAVSSMGPTASGTSTTAHVPFAKTVTCTFGAAPVVERRVLALLNGWLRQEEQRSGSRLLAFSNGMDLVSRLQVRSLQEAFLHRYPQPAEEALYAGDRAVFDDGGTAVAAVSEKSVPLLAIPGSLYNMTSGTRRRHLLAVPVTATAVREQVILVPEAAWHHYPSLYLRSLNDLLRRYAAKWLSICEAAAPGPPTTAKPAVVTPSIDSLLHQNRCE</sequence>
<dbReference type="EC" id="3.1.1.116" evidence="14"/>
<comment type="caution">
    <text evidence="16">The sequence shown here is derived from an EMBL/GenBank/DDBJ whole genome shotgun (WGS) entry which is preliminary data.</text>
</comment>
<dbReference type="PANTHER" id="PTHR45792:SF8">
    <property type="entry name" value="DIACYLGLYCEROL LIPASE-ALPHA"/>
    <property type="match status" value="1"/>
</dbReference>
<comment type="cofactor">
    <cofactor evidence="1">
        <name>Ca(2+)</name>
        <dbReference type="ChEBI" id="CHEBI:29108"/>
    </cofactor>
</comment>
<name>A0A836HRQ3_9TRYP</name>
<dbReference type="InterPro" id="IPR052214">
    <property type="entry name" value="DAG_Lipase-Related"/>
</dbReference>
<dbReference type="KEGG" id="phet:94288807"/>
<dbReference type="OrthoDB" id="426718at2759"/>
<comment type="subcellular location">
    <subcellularLocation>
        <location evidence="2">Cell membrane</location>
        <topology evidence="2">Multi-pass membrane protein</topology>
    </subcellularLocation>
</comment>
<gene>
    <name evidence="16" type="ORF">JKF63_02706</name>
</gene>